<dbReference type="EMBL" id="JBICBT010000993">
    <property type="protein sequence ID" value="KAL3088924.1"/>
    <property type="molecule type" value="Genomic_DNA"/>
</dbReference>
<evidence type="ECO:0000313" key="2">
    <source>
        <dbReference type="Proteomes" id="UP001620626"/>
    </source>
</evidence>
<gene>
    <name evidence="1" type="ORF">niasHT_028700</name>
</gene>
<sequence>MFVALAFLPVEHVSWTYSALANDFFDDHQDGEQGEMTGAIGLFLDYFERTWVGRQRVAPRYAIELLNCNAITLERLPRTTNSSESWHHAFSSIFSTHHPNPYKLLDGLLPEQVRVDFICSRLEAGETVELYSRADYRQANERLLTLIGQHHEMDPGDFLRSCCSYIHLSP</sequence>
<comment type="caution">
    <text evidence="1">The sequence shown here is derived from an EMBL/GenBank/DDBJ whole genome shotgun (WGS) entry which is preliminary data.</text>
</comment>
<dbReference type="Proteomes" id="UP001620626">
    <property type="component" value="Unassembled WGS sequence"/>
</dbReference>
<organism evidence="1 2">
    <name type="scientific">Heterodera trifolii</name>
    <dbReference type="NCBI Taxonomy" id="157864"/>
    <lineage>
        <taxon>Eukaryota</taxon>
        <taxon>Metazoa</taxon>
        <taxon>Ecdysozoa</taxon>
        <taxon>Nematoda</taxon>
        <taxon>Chromadorea</taxon>
        <taxon>Rhabditida</taxon>
        <taxon>Tylenchina</taxon>
        <taxon>Tylenchomorpha</taxon>
        <taxon>Tylenchoidea</taxon>
        <taxon>Heteroderidae</taxon>
        <taxon>Heteroderinae</taxon>
        <taxon>Heterodera</taxon>
    </lineage>
</organism>
<accession>A0ABD2JE71</accession>
<name>A0ABD2JE71_9BILA</name>
<proteinExistence type="predicted"/>
<keyword evidence="2" id="KW-1185">Reference proteome</keyword>
<evidence type="ECO:0000313" key="1">
    <source>
        <dbReference type="EMBL" id="KAL3088924.1"/>
    </source>
</evidence>
<protein>
    <submittedName>
        <fullName evidence="1">Uncharacterized protein</fullName>
    </submittedName>
</protein>
<reference evidence="1 2" key="1">
    <citation type="submission" date="2024-10" db="EMBL/GenBank/DDBJ databases">
        <authorList>
            <person name="Kim D."/>
        </authorList>
    </citation>
    <scope>NUCLEOTIDE SEQUENCE [LARGE SCALE GENOMIC DNA]</scope>
    <source>
        <strain evidence="1">BH-2024</strain>
    </source>
</reference>
<dbReference type="AlphaFoldDB" id="A0ABD2JE71"/>